<proteinExistence type="predicted"/>
<organism evidence="2 3">
    <name type="scientific">Frankia umida</name>
    <dbReference type="NCBI Taxonomy" id="573489"/>
    <lineage>
        <taxon>Bacteria</taxon>
        <taxon>Bacillati</taxon>
        <taxon>Actinomycetota</taxon>
        <taxon>Actinomycetes</taxon>
        <taxon>Frankiales</taxon>
        <taxon>Frankiaceae</taxon>
        <taxon>Frankia</taxon>
    </lineage>
</organism>
<keyword evidence="3" id="KW-1185">Reference proteome</keyword>
<accession>A0ABT0JUD3</accession>
<gene>
    <name evidence="2" type="ORF">MXD59_05065</name>
</gene>
<dbReference type="Proteomes" id="UP001201873">
    <property type="component" value="Unassembled WGS sequence"/>
</dbReference>
<evidence type="ECO:0000313" key="3">
    <source>
        <dbReference type="Proteomes" id="UP001201873"/>
    </source>
</evidence>
<reference evidence="2 3" key="1">
    <citation type="submission" date="2022-04" db="EMBL/GenBank/DDBJ databases">
        <title>Genome diversity in the genus Frankia.</title>
        <authorList>
            <person name="Carlos-Shanley C."/>
            <person name="Hahn D."/>
        </authorList>
    </citation>
    <scope>NUCLEOTIDE SEQUENCE [LARGE SCALE GENOMIC DNA]</scope>
    <source>
        <strain evidence="2 3">Ag45/Mut15</strain>
    </source>
</reference>
<dbReference type="RefSeq" id="WP_248814125.1">
    <property type="nucleotide sequence ID" value="NZ_JALKFT010000003.1"/>
</dbReference>
<evidence type="ECO:0000313" key="2">
    <source>
        <dbReference type="EMBL" id="MCK9875158.1"/>
    </source>
</evidence>
<protein>
    <recommendedName>
        <fullName evidence="4">Thioesterase domain-containing protein</fullName>
    </recommendedName>
</protein>
<name>A0ABT0JUD3_9ACTN</name>
<dbReference type="SUPFAM" id="SSF54637">
    <property type="entry name" value="Thioesterase/thiol ester dehydrase-isomerase"/>
    <property type="match status" value="2"/>
</dbReference>
<dbReference type="Gene3D" id="3.10.129.10">
    <property type="entry name" value="Hotdog Thioesterase"/>
    <property type="match status" value="2"/>
</dbReference>
<feature type="region of interest" description="Disordered" evidence="1">
    <location>
        <begin position="1"/>
        <end position="26"/>
    </location>
</feature>
<sequence length="341" mass="35470">MPAEAPPPADLAATSRIPTPTTPADADAVADGVAEAGRAARDEPWVSTDHFAANLAASELLISARRCLAIAPLTGAVRSRAGFASTAAILQLVDVSTSHPTMIAVRPDWTATQDISVYGGGRIMDGPVVVDSRLVRAGKKVAVAESDIYDAHGVDDPHELHRMLGDATPAGRPGADVEGLTRAGRALVTFARLPRISAPGMDDYDPGKWVGTIRSSDHVVERPADHIQDALGAQLLDAATGQFELHRTPYVTNSIGTILGGAQAALVEAAAEAMCPGAVAIDLQMHFLAQLRSGPARTVGQILRDSGDHWVVSVTVVDAGADDLLLTLATVTLQRTSTDLG</sequence>
<evidence type="ECO:0008006" key="4">
    <source>
        <dbReference type="Google" id="ProtNLM"/>
    </source>
</evidence>
<dbReference type="EMBL" id="JALKFT010000003">
    <property type="protein sequence ID" value="MCK9875158.1"/>
    <property type="molecule type" value="Genomic_DNA"/>
</dbReference>
<dbReference type="InterPro" id="IPR029069">
    <property type="entry name" value="HotDog_dom_sf"/>
</dbReference>
<comment type="caution">
    <text evidence="2">The sequence shown here is derived from an EMBL/GenBank/DDBJ whole genome shotgun (WGS) entry which is preliminary data.</text>
</comment>
<evidence type="ECO:0000256" key="1">
    <source>
        <dbReference type="SAM" id="MobiDB-lite"/>
    </source>
</evidence>